<name>V5IJB8_IXORI</name>
<comment type="subcellular location">
    <subcellularLocation>
        <location evidence="2">Cytoplasm</location>
    </subcellularLocation>
</comment>
<dbReference type="InterPro" id="IPR004385">
    <property type="entry name" value="NDP_pyrophosphatase"/>
</dbReference>
<evidence type="ECO:0000259" key="12">
    <source>
        <dbReference type="PROSITE" id="PS51462"/>
    </source>
</evidence>
<comment type="catalytic activity">
    <reaction evidence="7">
        <text>UDP-sugar + H2O = UMP + alpha-D-aldose 1-phosphate.</text>
        <dbReference type="EC" id="3.6.1.45"/>
    </reaction>
</comment>
<proteinExistence type="evidence at transcript level"/>
<keyword evidence="6" id="KW-0460">Magnesium</keyword>
<dbReference type="EMBL" id="GANP01001712">
    <property type="protein sequence ID" value="JAB82756.1"/>
    <property type="molecule type" value="mRNA"/>
</dbReference>
<evidence type="ECO:0000256" key="1">
    <source>
        <dbReference type="ARBA" id="ARBA00001946"/>
    </source>
</evidence>
<reference evidence="13" key="1">
    <citation type="journal article" date="2015" name="Sci. Rep.">
        <title>Tissue- and time-dependent transcription in Ixodes ricinus salivary glands and midguts when blood feeding on the vertebrate host.</title>
        <authorList>
            <person name="Kotsyfakis M."/>
            <person name="Schwarz A."/>
            <person name="Erhart J."/>
            <person name="Ribeiro J.M."/>
        </authorList>
    </citation>
    <scope>NUCLEOTIDE SEQUENCE</scope>
    <source>
        <tissue evidence="13">Salivary gland and midgut</tissue>
    </source>
</reference>
<evidence type="ECO:0000256" key="10">
    <source>
        <dbReference type="ARBA" id="ARBA00071467"/>
    </source>
</evidence>
<dbReference type="AlphaFoldDB" id="V5IJB8"/>
<dbReference type="EC" id="3.6.1.45" evidence="9"/>
<evidence type="ECO:0000256" key="3">
    <source>
        <dbReference type="ARBA" id="ARBA00011738"/>
    </source>
</evidence>
<evidence type="ECO:0000256" key="6">
    <source>
        <dbReference type="ARBA" id="ARBA00022842"/>
    </source>
</evidence>
<feature type="domain" description="Nudix hydrolase" evidence="12">
    <location>
        <begin position="53"/>
        <end position="214"/>
    </location>
</feature>
<dbReference type="SUPFAM" id="SSF55811">
    <property type="entry name" value="Nudix"/>
    <property type="match status" value="1"/>
</dbReference>
<accession>V5IJB8</accession>
<dbReference type="GO" id="GO:0019693">
    <property type="term" value="P:ribose phosphate metabolic process"/>
    <property type="evidence" value="ECO:0007669"/>
    <property type="project" value="TreeGrafter"/>
</dbReference>
<dbReference type="PANTHER" id="PTHR11839:SF15">
    <property type="entry name" value="URIDINE DIPHOSPHATE GLUCOSE PYROPHOSPHATASE NUDT14"/>
    <property type="match status" value="1"/>
</dbReference>
<keyword evidence="5" id="KW-0378">Hydrolase</keyword>
<dbReference type="FunFam" id="3.90.79.10:FF:000035">
    <property type="entry name" value="Uridine diphosphate glucose pyrophosphatase"/>
    <property type="match status" value="1"/>
</dbReference>
<dbReference type="NCBIfam" id="TIGR00052">
    <property type="entry name" value="nudix-type nucleoside diphosphatase, YffH/AdpP family"/>
    <property type="match status" value="1"/>
</dbReference>
<evidence type="ECO:0000256" key="2">
    <source>
        <dbReference type="ARBA" id="ARBA00004496"/>
    </source>
</evidence>
<sequence>VTFIHARPLRVKSRIMDVIENVRLVECKNSQYVKPTRMLFKQNGHERAWDLMKTHDSVAAVLHNTSRNVLLFVRQFRPAVYYGRIPAEEAAKGGPIDTTKYPGSLGLTLELCAGIIDNSSLSSEETMQHEILEECGYNVPLSSIHKVTSFRSGVGVLGAKQELFFAEVTDDMKQTAGGGCAAEGEMIHVVELTLPEARRMLTDETIMRPPALLFGITWFLEMRPKLKA</sequence>
<protein>
    <recommendedName>
        <fullName evidence="10">Uridine diphosphate glucose pyrophosphatase NUDT14</fullName>
        <ecNumber evidence="9">3.6.1.45</ecNumber>
    </recommendedName>
    <alternativeName>
        <fullName evidence="11">Nucleoside diphosphate-linked moiety X motif 14</fullName>
    </alternativeName>
</protein>
<evidence type="ECO:0000256" key="8">
    <source>
        <dbReference type="ARBA" id="ARBA00054674"/>
    </source>
</evidence>
<dbReference type="InterPro" id="IPR000086">
    <property type="entry name" value="NUDIX_hydrolase_dom"/>
</dbReference>
<dbReference type="CDD" id="cd18887">
    <property type="entry name" value="NUDIX_UGPPase_Nudt14"/>
    <property type="match status" value="1"/>
</dbReference>
<dbReference type="GO" id="GO:0046872">
    <property type="term" value="F:metal ion binding"/>
    <property type="evidence" value="ECO:0007669"/>
    <property type="project" value="InterPro"/>
</dbReference>
<evidence type="ECO:0000313" key="13">
    <source>
        <dbReference type="EMBL" id="JAB82756.1"/>
    </source>
</evidence>
<dbReference type="InterPro" id="IPR015797">
    <property type="entry name" value="NUDIX_hydrolase-like_dom_sf"/>
</dbReference>
<dbReference type="PANTHER" id="PTHR11839">
    <property type="entry name" value="UDP/ADP-SUGAR PYROPHOSPHATASE"/>
    <property type="match status" value="1"/>
</dbReference>
<comment type="subunit">
    <text evidence="3">Homodimer.</text>
</comment>
<evidence type="ECO:0000256" key="4">
    <source>
        <dbReference type="ARBA" id="ARBA00022490"/>
    </source>
</evidence>
<dbReference type="GO" id="GO:0005737">
    <property type="term" value="C:cytoplasm"/>
    <property type="evidence" value="ECO:0007669"/>
    <property type="project" value="UniProtKB-SubCell"/>
</dbReference>
<evidence type="ECO:0000256" key="5">
    <source>
        <dbReference type="ARBA" id="ARBA00022801"/>
    </source>
</evidence>
<keyword evidence="4" id="KW-0963">Cytoplasm</keyword>
<evidence type="ECO:0000256" key="9">
    <source>
        <dbReference type="ARBA" id="ARBA00066480"/>
    </source>
</evidence>
<dbReference type="Gene3D" id="3.90.79.10">
    <property type="entry name" value="Nucleoside Triphosphate Pyrophosphohydrolase"/>
    <property type="match status" value="1"/>
</dbReference>
<dbReference type="GO" id="GO:0008768">
    <property type="term" value="F:UDP-sugar diphosphatase activity"/>
    <property type="evidence" value="ECO:0007669"/>
    <property type="project" value="UniProtKB-EC"/>
</dbReference>
<dbReference type="GO" id="GO:0006753">
    <property type="term" value="P:nucleoside phosphate metabolic process"/>
    <property type="evidence" value="ECO:0007669"/>
    <property type="project" value="TreeGrafter"/>
</dbReference>
<comment type="function">
    <text evidence="8">Hydrolyzes UDP-glucose to glucose 1-phosphate and UMP and ADP-ribose to ribose 5-phosphate and AMP. The physiological substrate is probably UDP-glucose. Poor activity on other substrates such as ADP-glucose, CDP-glucose, GDP-glucose and GDP-mannose.</text>
</comment>
<feature type="non-terminal residue" evidence="13">
    <location>
        <position position="1"/>
    </location>
</feature>
<comment type="cofactor">
    <cofactor evidence="1">
        <name>Mg(2+)</name>
        <dbReference type="ChEBI" id="CHEBI:18420"/>
    </cofactor>
</comment>
<dbReference type="PROSITE" id="PS51462">
    <property type="entry name" value="NUDIX"/>
    <property type="match status" value="1"/>
</dbReference>
<evidence type="ECO:0000256" key="7">
    <source>
        <dbReference type="ARBA" id="ARBA00051086"/>
    </source>
</evidence>
<evidence type="ECO:0000256" key="11">
    <source>
        <dbReference type="ARBA" id="ARBA00080475"/>
    </source>
</evidence>
<organism evidence="13">
    <name type="scientific">Ixodes ricinus</name>
    <name type="common">Common tick</name>
    <name type="synonym">Acarus ricinus</name>
    <dbReference type="NCBI Taxonomy" id="34613"/>
    <lineage>
        <taxon>Eukaryota</taxon>
        <taxon>Metazoa</taxon>
        <taxon>Ecdysozoa</taxon>
        <taxon>Arthropoda</taxon>
        <taxon>Chelicerata</taxon>
        <taxon>Arachnida</taxon>
        <taxon>Acari</taxon>
        <taxon>Parasitiformes</taxon>
        <taxon>Ixodida</taxon>
        <taxon>Ixodoidea</taxon>
        <taxon>Ixodidae</taxon>
        <taxon>Ixodinae</taxon>
        <taxon>Ixodes</taxon>
    </lineage>
</organism>